<evidence type="ECO:0000313" key="4">
    <source>
        <dbReference type="Proteomes" id="UP000465361"/>
    </source>
</evidence>
<dbReference type="Gene3D" id="3.40.1000.70">
    <property type="entry name" value="PknH-like extracellular domain"/>
    <property type="match status" value="1"/>
</dbReference>
<dbReference type="InterPro" id="IPR026954">
    <property type="entry name" value="PknH-like_Extracell"/>
</dbReference>
<feature type="region of interest" description="Disordered" evidence="1">
    <location>
        <begin position="22"/>
        <end position="42"/>
    </location>
</feature>
<dbReference type="Pfam" id="PF14032">
    <property type="entry name" value="PknH_C"/>
    <property type="match status" value="1"/>
</dbReference>
<dbReference type="InterPro" id="IPR038232">
    <property type="entry name" value="PknH-like_Extracell_sf"/>
</dbReference>
<organism evidence="3 4">
    <name type="scientific">Mycobacterium botniense</name>
    <dbReference type="NCBI Taxonomy" id="84962"/>
    <lineage>
        <taxon>Bacteria</taxon>
        <taxon>Bacillati</taxon>
        <taxon>Actinomycetota</taxon>
        <taxon>Actinomycetes</taxon>
        <taxon>Mycobacteriales</taxon>
        <taxon>Mycobacteriaceae</taxon>
        <taxon>Mycobacterium</taxon>
    </lineage>
</organism>
<accession>A0A7I9XRW1</accession>
<evidence type="ECO:0000259" key="2">
    <source>
        <dbReference type="Pfam" id="PF14032"/>
    </source>
</evidence>
<proteinExistence type="predicted"/>
<gene>
    <name evidence="3" type="ORF">MBOT_01100</name>
</gene>
<evidence type="ECO:0000256" key="1">
    <source>
        <dbReference type="SAM" id="MobiDB-lite"/>
    </source>
</evidence>
<protein>
    <recommendedName>
        <fullName evidence="2">PknH-like extracellular domain-containing protein</fullName>
    </recommendedName>
</protein>
<feature type="compositionally biased region" description="Polar residues" evidence="1">
    <location>
        <begin position="25"/>
        <end position="42"/>
    </location>
</feature>
<sequence length="210" mass="22024">MLTATQLSEVLGINIASDPADSGTGALTMNSSSYGTSDHSAQVTPRSCVGVVFTGEHDVYGPADPLATKVETYQDLYGSSETDGGPYLLEQAAAVLSSAEQAQEFLTSSQAQWETCSRSVVDAHLGYENSRGYTLGTVQRHENVITVAMAAPEGEQPGEACQQALGVRENVVVEARTCTIVHALPGTSNPGQATDDAERVATAMLRNVTL</sequence>
<dbReference type="Proteomes" id="UP000465361">
    <property type="component" value="Unassembled WGS sequence"/>
</dbReference>
<comment type="caution">
    <text evidence="3">The sequence shown here is derived from an EMBL/GenBank/DDBJ whole genome shotgun (WGS) entry which is preliminary data.</text>
</comment>
<evidence type="ECO:0000313" key="3">
    <source>
        <dbReference type="EMBL" id="GFG72745.1"/>
    </source>
</evidence>
<reference evidence="3 4" key="1">
    <citation type="journal article" date="2019" name="Emerg. Microbes Infect.">
        <title>Comprehensive subspecies identification of 175 nontuberculous mycobacteria species based on 7547 genomic profiles.</title>
        <authorList>
            <person name="Matsumoto Y."/>
            <person name="Kinjo T."/>
            <person name="Motooka D."/>
            <person name="Nabeya D."/>
            <person name="Jung N."/>
            <person name="Uechi K."/>
            <person name="Horii T."/>
            <person name="Iida T."/>
            <person name="Fujita J."/>
            <person name="Nakamura S."/>
        </authorList>
    </citation>
    <scope>NUCLEOTIDE SEQUENCE [LARGE SCALE GENOMIC DNA]</scope>
    <source>
        <strain evidence="3 4">JCM 17322</strain>
    </source>
</reference>
<name>A0A7I9XRW1_9MYCO</name>
<dbReference type="EMBL" id="BLKW01000002">
    <property type="protein sequence ID" value="GFG72745.1"/>
    <property type="molecule type" value="Genomic_DNA"/>
</dbReference>
<dbReference type="AlphaFoldDB" id="A0A7I9XRW1"/>
<feature type="domain" description="PknH-like extracellular" evidence="2">
    <location>
        <begin position="2"/>
        <end position="206"/>
    </location>
</feature>
<keyword evidence="4" id="KW-1185">Reference proteome</keyword>